<keyword evidence="1" id="KW-0732">Signal</keyword>
<evidence type="ECO:0000313" key="3">
    <source>
        <dbReference type="Proteomes" id="UP001246690"/>
    </source>
</evidence>
<evidence type="ECO:0000313" key="2">
    <source>
        <dbReference type="EMBL" id="WMY76465.1"/>
    </source>
</evidence>
<gene>
    <name evidence="2" type="ORF">RHD99_11285</name>
</gene>
<reference evidence="2 3" key="1">
    <citation type="submission" date="2023-09" db="EMBL/GenBank/DDBJ databases">
        <title>Buttiauxella selenatireducens sp. nov., isolated from the rhizosphere of Cardamine hupingshanesis.</title>
        <authorList>
            <person name="Zhang S."/>
            <person name="Xu Z."/>
            <person name="Wang H."/>
            <person name="Guo Y."/>
        </authorList>
    </citation>
    <scope>NUCLEOTIDE SEQUENCE [LARGE SCALE GENOMIC DNA]</scope>
    <source>
        <strain evidence="2 3">R73</strain>
    </source>
</reference>
<evidence type="ECO:0000256" key="1">
    <source>
        <dbReference type="SAM" id="SignalP"/>
    </source>
</evidence>
<dbReference type="EMBL" id="CP133838">
    <property type="protein sequence ID" value="WMY76465.1"/>
    <property type="molecule type" value="Genomic_DNA"/>
</dbReference>
<name>A0ABY9SG48_9ENTR</name>
<feature type="signal peptide" evidence="1">
    <location>
        <begin position="1"/>
        <end position="21"/>
    </location>
</feature>
<protein>
    <submittedName>
        <fullName evidence="2">Uncharacterized protein</fullName>
    </submittedName>
</protein>
<keyword evidence="3" id="KW-1185">Reference proteome</keyword>
<organism evidence="2 3">
    <name type="scientific">Buttiauxella selenatireducens</name>
    <dbReference type="NCBI Taxonomy" id="3073902"/>
    <lineage>
        <taxon>Bacteria</taxon>
        <taxon>Pseudomonadati</taxon>
        <taxon>Pseudomonadota</taxon>
        <taxon>Gammaproteobacteria</taxon>
        <taxon>Enterobacterales</taxon>
        <taxon>Enterobacteriaceae</taxon>
        <taxon>Buttiauxella</taxon>
    </lineage>
</organism>
<dbReference type="Proteomes" id="UP001246690">
    <property type="component" value="Chromosome"/>
</dbReference>
<sequence length="158" mass="17065">MINRSLVVLTLAAGSFSTAWADSAPELLGNLKATWHQTCGKTIEIHVAEMEGNDNGRMLIGLKNNQTGMIDLFASATSTAENKQYDKYVPVVFDGLSKTYIADTKERPDIVWGGAVTNLKGMNYSLALGSHVYQCGALDKFAGEIANDLYGEAENKAN</sequence>
<feature type="chain" id="PRO_5046134312" evidence="1">
    <location>
        <begin position="22"/>
        <end position="158"/>
    </location>
</feature>
<accession>A0ABY9SG48</accession>
<proteinExistence type="predicted"/>
<dbReference type="RefSeq" id="WP_309878863.1">
    <property type="nucleotide sequence ID" value="NZ_CP133838.1"/>
</dbReference>